<comment type="pathway">
    <text evidence="1">Lipid metabolism.</text>
</comment>
<dbReference type="SUPFAM" id="SSF69593">
    <property type="entry name" value="Glycerol-3-phosphate (1)-acyltransferase"/>
    <property type="match status" value="1"/>
</dbReference>
<evidence type="ECO:0000256" key="3">
    <source>
        <dbReference type="ARBA" id="ARBA00023315"/>
    </source>
</evidence>
<evidence type="ECO:0000256" key="2">
    <source>
        <dbReference type="ARBA" id="ARBA00022679"/>
    </source>
</evidence>
<dbReference type="Proteomes" id="UP000771797">
    <property type="component" value="Unassembled WGS sequence"/>
</dbReference>
<dbReference type="PANTHER" id="PTHR10434:SF9">
    <property type="entry name" value="PHOSPHOLIPID_GLYCEROL ACYLTRANSFERASE DOMAIN-CONTAINING PROTEIN"/>
    <property type="match status" value="1"/>
</dbReference>
<gene>
    <name evidence="5" type="ORF">A6D6_02284</name>
</gene>
<evidence type="ECO:0000256" key="1">
    <source>
        <dbReference type="ARBA" id="ARBA00005189"/>
    </source>
</evidence>
<feature type="domain" description="Phospholipid/glycerol acyltransferase" evidence="4">
    <location>
        <begin position="52"/>
        <end position="164"/>
    </location>
</feature>
<sequence length="221" mass="24459">MSGLELPPLHPADLGARVPRRGSAMMALLGRWVLRAIGWKVVGRLPDISRAVMIAAPHTSNYDGLVGISAIQSLRLDIRFMAKHTLFRGPTGVLLKALGGIPVHRGRAGGLVEETQRLLAAGDPFWLGITPEGTRTGAREWKTGFYRIALGLELPIIVVTFCYRRKEARILDAFWPTGDVEKDLEAIYALLDDVEPRHPERLSAPLKRRRQWRAGGGSPYQ</sequence>
<reference evidence="5 6" key="1">
    <citation type="submission" date="2012-09" db="EMBL/GenBank/DDBJ databases">
        <title>Genome Sequence of alkane-degrading Bacterium Alcanivorax sp. 6-D-6.</title>
        <authorList>
            <person name="Lai Q."/>
            <person name="Shao Z."/>
        </authorList>
    </citation>
    <scope>NUCLEOTIDE SEQUENCE [LARGE SCALE GENOMIC DNA]</scope>
    <source>
        <strain evidence="5 6">6-D-6</strain>
    </source>
</reference>
<dbReference type="SMART" id="SM00563">
    <property type="entry name" value="PlsC"/>
    <property type="match status" value="1"/>
</dbReference>
<dbReference type="GO" id="GO:0016746">
    <property type="term" value="F:acyltransferase activity"/>
    <property type="evidence" value="ECO:0007669"/>
    <property type="project" value="UniProtKB-KW"/>
</dbReference>
<evidence type="ECO:0000313" key="5">
    <source>
        <dbReference type="EMBL" id="KAF0805478.1"/>
    </source>
</evidence>
<dbReference type="InterPro" id="IPR002123">
    <property type="entry name" value="Plipid/glycerol_acylTrfase"/>
</dbReference>
<dbReference type="Pfam" id="PF01553">
    <property type="entry name" value="Acyltransferase"/>
    <property type="match status" value="1"/>
</dbReference>
<organism evidence="5 6">
    <name type="scientific">Alcanivorax xiamenensis</name>
    <dbReference type="NCBI Taxonomy" id="1177156"/>
    <lineage>
        <taxon>Bacteria</taxon>
        <taxon>Pseudomonadati</taxon>
        <taxon>Pseudomonadota</taxon>
        <taxon>Gammaproteobacteria</taxon>
        <taxon>Oceanospirillales</taxon>
        <taxon>Alcanivoracaceae</taxon>
        <taxon>Alcanivorax</taxon>
    </lineage>
</organism>
<evidence type="ECO:0000313" key="6">
    <source>
        <dbReference type="Proteomes" id="UP000771797"/>
    </source>
</evidence>
<protein>
    <submittedName>
        <fullName evidence="5">Acyltransferase</fullName>
    </submittedName>
</protein>
<keyword evidence="6" id="KW-1185">Reference proteome</keyword>
<dbReference type="EMBL" id="AQPF01000016">
    <property type="protein sequence ID" value="KAF0805478.1"/>
    <property type="molecule type" value="Genomic_DNA"/>
</dbReference>
<proteinExistence type="predicted"/>
<dbReference type="PANTHER" id="PTHR10434">
    <property type="entry name" value="1-ACYL-SN-GLYCEROL-3-PHOSPHATE ACYLTRANSFERASE"/>
    <property type="match status" value="1"/>
</dbReference>
<comment type="caution">
    <text evidence="5">The sequence shown here is derived from an EMBL/GenBank/DDBJ whole genome shotgun (WGS) entry which is preliminary data.</text>
</comment>
<evidence type="ECO:0000259" key="4">
    <source>
        <dbReference type="SMART" id="SM00563"/>
    </source>
</evidence>
<name>A0ABQ6Y7L1_9GAMM</name>
<dbReference type="RefSeq" id="WP_159660806.1">
    <property type="nucleotide sequence ID" value="NZ_AQPF01000016.1"/>
</dbReference>
<accession>A0ABQ6Y7L1</accession>
<keyword evidence="3 5" id="KW-0012">Acyltransferase</keyword>
<keyword evidence="2" id="KW-0808">Transferase</keyword>